<reference evidence="6 7" key="1">
    <citation type="submission" date="2017-11" db="EMBL/GenBank/DDBJ databases">
        <title>Complete genome sequence of Streptomyces lavendulae subsp. lavendulae CCM 3239 (formerly 'Streptomyces aureofaciens CCM 3239'), the producer of the angucycline-type antibiotic auricin.</title>
        <authorList>
            <person name="Busche T."/>
            <person name="Novakova R."/>
            <person name="Al'Dilaimi A."/>
            <person name="Homerova D."/>
            <person name="Feckova L."/>
            <person name="Rezuchova B."/>
            <person name="Mingyar E."/>
            <person name="Csolleiova D."/>
            <person name="Bekeova C."/>
            <person name="Winkler A."/>
            <person name="Sevcikova B."/>
            <person name="Kalinowski J."/>
            <person name="Kormanec J."/>
            <person name="Ruckert C."/>
        </authorList>
    </citation>
    <scope>NUCLEOTIDE SEQUENCE [LARGE SCALE GENOMIC DNA]</scope>
    <source>
        <strain evidence="6 7">CCM 3239</strain>
    </source>
</reference>
<evidence type="ECO:0000313" key="6">
    <source>
        <dbReference type="EMBL" id="ATZ26937.1"/>
    </source>
</evidence>
<proteinExistence type="predicted"/>
<dbReference type="GO" id="GO:0004674">
    <property type="term" value="F:protein serine/threonine kinase activity"/>
    <property type="evidence" value="ECO:0007669"/>
    <property type="project" value="UniProtKB-EC"/>
</dbReference>
<organism evidence="6 7">
    <name type="scientific">Streptomyces lavendulae subsp. lavendulae</name>
    <dbReference type="NCBI Taxonomy" id="58340"/>
    <lineage>
        <taxon>Bacteria</taxon>
        <taxon>Bacillati</taxon>
        <taxon>Actinomycetota</taxon>
        <taxon>Actinomycetes</taxon>
        <taxon>Kitasatosporales</taxon>
        <taxon>Streptomycetaceae</taxon>
        <taxon>Streptomyces</taxon>
    </lineage>
</organism>
<dbReference type="GO" id="GO:0005524">
    <property type="term" value="F:ATP binding"/>
    <property type="evidence" value="ECO:0007669"/>
    <property type="project" value="UniProtKB-UniRule"/>
</dbReference>
<dbReference type="InterPro" id="IPR000719">
    <property type="entry name" value="Prot_kinase_dom"/>
</dbReference>
<dbReference type="Proteomes" id="UP000231791">
    <property type="component" value="Chromosome"/>
</dbReference>
<evidence type="ECO:0000256" key="2">
    <source>
        <dbReference type="ARBA" id="ARBA00022741"/>
    </source>
</evidence>
<dbReference type="AlphaFoldDB" id="A0A2K8PJP4"/>
<keyword evidence="4" id="KW-0067">ATP-binding</keyword>
<name>A0A2K8PJP4_STRLA</name>
<evidence type="ECO:0000256" key="3">
    <source>
        <dbReference type="ARBA" id="ARBA00022777"/>
    </source>
</evidence>
<evidence type="ECO:0000256" key="4">
    <source>
        <dbReference type="ARBA" id="ARBA00022840"/>
    </source>
</evidence>
<evidence type="ECO:0000259" key="5">
    <source>
        <dbReference type="PROSITE" id="PS50011"/>
    </source>
</evidence>
<accession>A0A2K8PJP4</accession>
<dbReference type="PANTHER" id="PTHR43289">
    <property type="entry name" value="MITOGEN-ACTIVATED PROTEIN KINASE KINASE KINASE 20-RELATED"/>
    <property type="match status" value="1"/>
</dbReference>
<dbReference type="EMBL" id="CP024985">
    <property type="protein sequence ID" value="ATZ26937.1"/>
    <property type="molecule type" value="Genomic_DNA"/>
</dbReference>
<keyword evidence="7" id="KW-1185">Reference proteome</keyword>
<dbReference type="Pfam" id="PF00069">
    <property type="entry name" value="Pkinase"/>
    <property type="match status" value="1"/>
</dbReference>
<keyword evidence="3 6" id="KW-0418">Kinase</keyword>
<evidence type="ECO:0000313" key="7">
    <source>
        <dbReference type="Proteomes" id="UP000231791"/>
    </source>
</evidence>
<gene>
    <name evidence="6" type="primary">afsK15</name>
    <name evidence="6" type="ORF">SLAV_25720</name>
</gene>
<dbReference type="SMART" id="SM00220">
    <property type="entry name" value="S_TKc"/>
    <property type="match status" value="1"/>
</dbReference>
<dbReference type="RefSeq" id="WP_051841352.1">
    <property type="nucleotide sequence ID" value="NZ_CP024985.1"/>
</dbReference>
<evidence type="ECO:0000256" key="1">
    <source>
        <dbReference type="ARBA" id="ARBA00022679"/>
    </source>
</evidence>
<dbReference type="CDD" id="cd14014">
    <property type="entry name" value="STKc_PknB_like"/>
    <property type="match status" value="1"/>
</dbReference>
<dbReference type="PROSITE" id="PS00108">
    <property type="entry name" value="PROTEIN_KINASE_ST"/>
    <property type="match status" value="1"/>
</dbReference>
<dbReference type="PROSITE" id="PS00107">
    <property type="entry name" value="PROTEIN_KINASE_ATP"/>
    <property type="match status" value="1"/>
</dbReference>
<keyword evidence="2" id="KW-0547">Nucleotide-binding</keyword>
<sequence length="527" mass="55082">MQAWDGAGPTHVGPFRVVGVLGRGGMGRVLLAVGPDGQFAAVKQVHAELARDEGFRARFRREVEASGKVSGTHTAPVIDADPEAETPWLASRFVAGPALSRALDVGGPLPEPAVRRLAVGLAHALADVHGAGLIHRDLKPSNVLLAEDGVRVIDFGIVRAVGDQTRITHTGMLIGSPSFMSPEQALGQELTPASDVFSLGATLVAACTGRVPFGGGGAVPKVLLDVVHAEPDLDGVPAALRGIVERCLAKDPAARPAPWELLDLLGRVPSAGAAWPEPVLRLIAEQRAEIAGLVTVPVPPPVPAPDPDPPVDPPPVARRRWNPYLVAAVVAVVVAAATGLTAAGRHFVWLAYSSAVPESVPTPGGTPLGQVADKYRPQRMTCEQLWSGMTVPAVLGKPTGQGLAEHNGGWAGPGNVCVWRTGGGDEVLVSWRVFVSRSGGKTGAEQAKSAYEDGYRRGETRRDGSLGFAEEGLWRQKGRGAGENCVLTARDVNQVVSVSVSGADYPPGRCEALTRKFGKNAMEAIPR</sequence>
<dbReference type="GeneID" id="49386158"/>
<dbReference type="OrthoDB" id="9762169at2"/>
<dbReference type="Gene3D" id="3.30.200.20">
    <property type="entry name" value="Phosphorylase Kinase, domain 1"/>
    <property type="match status" value="1"/>
</dbReference>
<dbReference type="KEGG" id="slx:SLAV_25720"/>
<feature type="domain" description="Protein kinase" evidence="5">
    <location>
        <begin position="15"/>
        <end position="280"/>
    </location>
</feature>
<dbReference type="PROSITE" id="PS50011">
    <property type="entry name" value="PROTEIN_KINASE_DOM"/>
    <property type="match status" value="1"/>
</dbReference>
<dbReference type="SUPFAM" id="SSF56112">
    <property type="entry name" value="Protein kinase-like (PK-like)"/>
    <property type="match status" value="1"/>
</dbReference>
<dbReference type="PANTHER" id="PTHR43289:SF34">
    <property type="entry name" value="SERINE_THREONINE-PROTEIN KINASE YBDM-RELATED"/>
    <property type="match status" value="1"/>
</dbReference>
<keyword evidence="1 6" id="KW-0808">Transferase</keyword>
<dbReference type="Gene3D" id="1.10.510.10">
    <property type="entry name" value="Transferase(Phosphotransferase) domain 1"/>
    <property type="match status" value="1"/>
</dbReference>
<dbReference type="InterPro" id="IPR011009">
    <property type="entry name" value="Kinase-like_dom_sf"/>
</dbReference>
<dbReference type="InterPro" id="IPR008271">
    <property type="entry name" value="Ser/Thr_kinase_AS"/>
</dbReference>
<dbReference type="EC" id="2.7.11.1" evidence="6"/>
<protein>
    <submittedName>
        <fullName evidence="6">Serine/threonine-protein kinase AfsK</fullName>
        <ecNumber evidence="6">2.7.11.1</ecNumber>
    </submittedName>
</protein>
<dbReference type="InterPro" id="IPR017441">
    <property type="entry name" value="Protein_kinase_ATP_BS"/>
</dbReference>